<dbReference type="PANTHER" id="PTHR42748:SF7">
    <property type="entry name" value="NMRA LIKE REDOX SENSOR 1-RELATED"/>
    <property type="match status" value="1"/>
</dbReference>
<dbReference type="AlphaFoldDB" id="A0A8H4R7J6"/>
<protein>
    <recommendedName>
        <fullName evidence="4">NmrA-like domain-containing protein</fullName>
    </recommendedName>
</protein>
<dbReference type="OrthoDB" id="9997102at2759"/>
<feature type="compositionally biased region" description="Basic and acidic residues" evidence="3">
    <location>
        <begin position="297"/>
        <end position="310"/>
    </location>
</feature>
<evidence type="ECO:0000256" key="2">
    <source>
        <dbReference type="ARBA" id="ARBA00022857"/>
    </source>
</evidence>
<evidence type="ECO:0000256" key="3">
    <source>
        <dbReference type="SAM" id="MobiDB-lite"/>
    </source>
</evidence>
<feature type="domain" description="NmrA-like" evidence="4">
    <location>
        <begin position="3"/>
        <end position="189"/>
    </location>
</feature>
<name>A0A8H4R7J6_9HELO</name>
<dbReference type="Proteomes" id="UP000566819">
    <property type="component" value="Unassembled WGS sequence"/>
</dbReference>
<dbReference type="InterPro" id="IPR008030">
    <property type="entry name" value="NmrA-like"/>
</dbReference>
<accession>A0A8H4R7J6</accession>
<feature type="region of interest" description="Disordered" evidence="3">
    <location>
        <begin position="297"/>
        <end position="317"/>
    </location>
</feature>
<sequence length="329" mass="36529">MSKRNILVTGATGKQGRALIRALLHSSSSAEQNYHIYALTRTASSPSAKSLRETEREENLTLVEGNLDDEASIRKIFKDAEERGGIWGVFAVLAFPGLGVEADGEERQGKLIADLALEFGVKSFLYSSAMRAGPKYEDELKLSGRAKANIEMHCMKLGLLGLPWTILRPSFFMENFEGFIGSISVAVMKSGLKPDTSTALINHEKYKHKILTLASEFSTMTQLEESHQKALGKPIPAVPAAFGWLLVKMNKATRGLITDIEKHHYAYVAGEYPSCDSEIALANSAYKMKTYFEWKSQERKERKEERKEDTSGAGNWNQVSLGKLLTGRM</sequence>
<dbReference type="InterPro" id="IPR036291">
    <property type="entry name" value="NAD(P)-bd_dom_sf"/>
</dbReference>
<comment type="similarity">
    <text evidence="1">Belongs to the NmrA-type oxidoreductase family.</text>
</comment>
<keyword evidence="2" id="KW-0521">NADP</keyword>
<evidence type="ECO:0000313" key="5">
    <source>
        <dbReference type="EMBL" id="KAF4625084.1"/>
    </source>
</evidence>
<dbReference type="SUPFAM" id="SSF51735">
    <property type="entry name" value="NAD(P)-binding Rossmann-fold domains"/>
    <property type="match status" value="1"/>
</dbReference>
<evidence type="ECO:0000313" key="6">
    <source>
        <dbReference type="Proteomes" id="UP000566819"/>
    </source>
</evidence>
<proteinExistence type="inferred from homology"/>
<keyword evidence="6" id="KW-1185">Reference proteome</keyword>
<dbReference type="Gene3D" id="3.40.50.720">
    <property type="entry name" value="NAD(P)-binding Rossmann-like Domain"/>
    <property type="match status" value="1"/>
</dbReference>
<dbReference type="GO" id="GO:0005634">
    <property type="term" value="C:nucleus"/>
    <property type="evidence" value="ECO:0007669"/>
    <property type="project" value="TreeGrafter"/>
</dbReference>
<gene>
    <name evidence="5" type="ORF">G7Y89_g13085</name>
</gene>
<evidence type="ECO:0000259" key="4">
    <source>
        <dbReference type="Pfam" id="PF05368"/>
    </source>
</evidence>
<dbReference type="PANTHER" id="PTHR42748">
    <property type="entry name" value="NITROGEN METABOLITE REPRESSION PROTEIN NMRA FAMILY MEMBER"/>
    <property type="match status" value="1"/>
</dbReference>
<reference evidence="5 6" key="1">
    <citation type="submission" date="2020-03" db="EMBL/GenBank/DDBJ databases">
        <title>Draft Genome Sequence of Cudoniella acicularis.</title>
        <authorList>
            <person name="Buettner E."/>
            <person name="Kellner H."/>
        </authorList>
    </citation>
    <scope>NUCLEOTIDE SEQUENCE [LARGE SCALE GENOMIC DNA]</scope>
    <source>
        <strain evidence="5 6">DSM 108380</strain>
    </source>
</reference>
<dbReference type="InterPro" id="IPR051164">
    <property type="entry name" value="NmrA-like_oxidored"/>
</dbReference>
<dbReference type="EMBL" id="JAAMPI010001468">
    <property type="protein sequence ID" value="KAF4625084.1"/>
    <property type="molecule type" value="Genomic_DNA"/>
</dbReference>
<dbReference type="Pfam" id="PF05368">
    <property type="entry name" value="NmrA"/>
    <property type="match status" value="1"/>
</dbReference>
<organism evidence="5 6">
    <name type="scientific">Cudoniella acicularis</name>
    <dbReference type="NCBI Taxonomy" id="354080"/>
    <lineage>
        <taxon>Eukaryota</taxon>
        <taxon>Fungi</taxon>
        <taxon>Dikarya</taxon>
        <taxon>Ascomycota</taxon>
        <taxon>Pezizomycotina</taxon>
        <taxon>Leotiomycetes</taxon>
        <taxon>Helotiales</taxon>
        <taxon>Tricladiaceae</taxon>
        <taxon>Cudoniella</taxon>
    </lineage>
</organism>
<comment type="caution">
    <text evidence="5">The sequence shown here is derived from an EMBL/GenBank/DDBJ whole genome shotgun (WGS) entry which is preliminary data.</text>
</comment>
<evidence type="ECO:0000256" key="1">
    <source>
        <dbReference type="ARBA" id="ARBA00006328"/>
    </source>
</evidence>